<gene>
    <name evidence="1" type="ORF">LIPSTDRAFT_2048</name>
</gene>
<accession>A0A1E3Q8X4</accession>
<name>A0A1E3Q8X4_LIPST</name>
<proteinExistence type="predicted"/>
<sequence length="129" mass="14829">MKYTQVNETRRAIYPSFESVGLSAIAVAYRGAERLLYYLSFKEIVDTLDYSIVDLLRSHGWTVIPPLMSEWKMHGKADNAGVAHSARKALTENLEGEDYWKNEESYWNCGYNDETRSSKGDIKLGTHDW</sequence>
<dbReference type="STRING" id="675824.A0A1E3Q8X4"/>
<dbReference type="Proteomes" id="UP000094385">
    <property type="component" value="Unassembled WGS sequence"/>
</dbReference>
<evidence type="ECO:0000313" key="1">
    <source>
        <dbReference type="EMBL" id="ODQ74028.1"/>
    </source>
</evidence>
<dbReference type="EMBL" id="KV454292">
    <property type="protein sequence ID" value="ODQ74028.1"/>
    <property type="molecule type" value="Genomic_DNA"/>
</dbReference>
<protein>
    <submittedName>
        <fullName evidence="1">Uncharacterized protein</fullName>
    </submittedName>
</protein>
<evidence type="ECO:0000313" key="2">
    <source>
        <dbReference type="Proteomes" id="UP000094385"/>
    </source>
</evidence>
<organism evidence="1 2">
    <name type="scientific">Lipomyces starkeyi NRRL Y-11557</name>
    <dbReference type="NCBI Taxonomy" id="675824"/>
    <lineage>
        <taxon>Eukaryota</taxon>
        <taxon>Fungi</taxon>
        <taxon>Dikarya</taxon>
        <taxon>Ascomycota</taxon>
        <taxon>Saccharomycotina</taxon>
        <taxon>Lipomycetes</taxon>
        <taxon>Lipomycetales</taxon>
        <taxon>Lipomycetaceae</taxon>
        <taxon>Lipomyces</taxon>
    </lineage>
</organism>
<keyword evidence="2" id="KW-1185">Reference proteome</keyword>
<reference evidence="1 2" key="1">
    <citation type="journal article" date="2016" name="Proc. Natl. Acad. Sci. U.S.A.">
        <title>Comparative genomics of biotechnologically important yeasts.</title>
        <authorList>
            <person name="Riley R."/>
            <person name="Haridas S."/>
            <person name="Wolfe K.H."/>
            <person name="Lopes M.R."/>
            <person name="Hittinger C.T."/>
            <person name="Goeker M."/>
            <person name="Salamov A.A."/>
            <person name="Wisecaver J.H."/>
            <person name="Long T.M."/>
            <person name="Calvey C.H."/>
            <person name="Aerts A.L."/>
            <person name="Barry K.W."/>
            <person name="Choi C."/>
            <person name="Clum A."/>
            <person name="Coughlan A.Y."/>
            <person name="Deshpande S."/>
            <person name="Douglass A.P."/>
            <person name="Hanson S.J."/>
            <person name="Klenk H.-P."/>
            <person name="LaButti K.M."/>
            <person name="Lapidus A."/>
            <person name="Lindquist E.A."/>
            <person name="Lipzen A.M."/>
            <person name="Meier-Kolthoff J.P."/>
            <person name="Ohm R.A."/>
            <person name="Otillar R.P."/>
            <person name="Pangilinan J.L."/>
            <person name="Peng Y."/>
            <person name="Rokas A."/>
            <person name="Rosa C.A."/>
            <person name="Scheuner C."/>
            <person name="Sibirny A.A."/>
            <person name="Slot J.C."/>
            <person name="Stielow J.B."/>
            <person name="Sun H."/>
            <person name="Kurtzman C.P."/>
            <person name="Blackwell M."/>
            <person name="Grigoriev I.V."/>
            <person name="Jeffries T.W."/>
        </authorList>
    </citation>
    <scope>NUCLEOTIDE SEQUENCE [LARGE SCALE GENOMIC DNA]</scope>
    <source>
        <strain evidence="1 2">NRRL Y-11557</strain>
    </source>
</reference>
<dbReference type="AlphaFoldDB" id="A0A1E3Q8X4"/>